<dbReference type="OrthoDB" id="5986190at2759"/>
<feature type="compositionally biased region" description="Pro residues" evidence="1">
    <location>
        <begin position="510"/>
        <end position="527"/>
    </location>
</feature>
<dbReference type="Gene3D" id="1.10.510.10">
    <property type="entry name" value="Transferase(Phosphotransferase) domain 1"/>
    <property type="match status" value="1"/>
</dbReference>
<dbReference type="GO" id="GO:0004674">
    <property type="term" value="F:protein serine/threonine kinase activity"/>
    <property type="evidence" value="ECO:0007669"/>
    <property type="project" value="TreeGrafter"/>
</dbReference>
<dbReference type="GO" id="GO:0005524">
    <property type="term" value="F:ATP binding"/>
    <property type="evidence" value="ECO:0007669"/>
    <property type="project" value="InterPro"/>
</dbReference>
<feature type="compositionally biased region" description="Polar residues" evidence="1">
    <location>
        <begin position="1196"/>
        <end position="1206"/>
    </location>
</feature>
<feature type="region of interest" description="Disordered" evidence="1">
    <location>
        <begin position="491"/>
        <end position="530"/>
    </location>
</feature>
<dbReference type="Pfam" id="PF00069">
    <property type="entry name" value="Pkinase"/>
    <property type="match status" value="1"/>
</dbReference>
<feature type="compositionally biased region" description="Polar residues" evidence="1">
    <location>
        <begin position="562"/>
        <end position="571"/>
    </location>
</feature>
<dbReference type="SMART" id="SM00220">
    <property type="entry name" value="S_TKc"/>
    <property type="match status" value="1"/>
</dbReference>
<dbReference type="Proteomes" id="UP000235371">
    <property type="component" value="Unassembled WGS sequence"/>
</dbReference>
<dbReference type="RefSeq" id="XP_024736456.1">
    <property type="nucleotide sequence ID" value="XM_024883130.1"/>
</dbReference>
<feature type="region of interest" description="Disordered" evidence="1">
    <location>
        <begin position="1183"/>
        <end position="1206"/>
    </location>
</feature>
<dbReference type="EMBL" id="KZ613813">
    <property type="protein sequence ID" value="PMD59552.1"/>
    <property type="molecule type" value="Genomic_DNA"/>
</dbReference>
<feature type="region of interest" description="Disordered" evidence="1">
    <location>
        <begin position="705"/>
        <end position="916"/>
    </location>
</feature>
<dbReference type="PANTHER" id="PTHR24359:SF1">
    <property type="entry name" value="INHIBITOR OF NUCLEAR FACTOR KAPPA-B KINASE EPSILON SUBUNIT HOMOLOG 1-RELATED"/>
    <property type="match status" value="1"/>
</dbReference>
<name>A0A2J6T953_9HELO</name>
<dbReference type="SUPFAM" id="SSF56112">
    <property type="entry name" value="Protein kinase-like (PK-like)"/>
    <property type="match status" value="1"/>
</dbReference>
<dbReference type="InterPro" id="IPR000719">
    <property type="entry name" value="Prot_kinase_dom"/>
</dbReference>
<gene>
    <name evidence="3" type="ORF">K444DRAFT_629962</name>
</gene>
<feature type="region of interest" description="Disordered" evidence="1">
    <location>
        <begin position="547"/>
        <end position="571"/>
    </location>
</feature>
<dbReference type="STRING" id="1095630.A0A2J6T953"/>
<feature type="domain" description="Protein kinase" evidence="2">
    <location>
        <begin position="82"/>
        <end position="481"/>
    </location>
</feature>
<proteinExistence type="predicted"/>
<accession>A0A2J6T953</accession>
<evidence type="ECO:0000259" key="2">
    <source>
        <dbReference type="PROSITE" id="PS50011"/>
    </source>
</evidence>
<keyword evidence="4" id="KW-1185">Reference proteome</keyword>
<dbReference type="GeneID" id="36591207"/>
<dbReference type="AlphaFoldDB" id="A0A2J6T953"/>
<evidence type="ECO:0000256" key="1">
    <source>
        <dbReference type="SAM" id="MobiDB-lite"/>
    </source>
</evidence>
<evidence type="ECO:0000313" key="3">
    <source>
        <dbReference type="EMBL" id="PMD59552.1"/>
    </source>
</evidence>
<feature type="compositionally biased region" description="Pro residues" evidence="1">
    <location>
        <begin position="728"/>
        <end position="743"/>
    </location>
</feature>
<feature type="compositionally biased region" description="Low complexity" evidence="1">
    <location>
        <begin position="604"/>
        <end position="616"/>
    </location>
</feature>
<dbReference type="PANTHER" id="PTHR24359">
    <property type="entry name" value="SERINE/THREONINE-PROTEIN KINASE SBK1"/>
    <property type="match status" value="1"/>
</dbReference>
<feature type="compositionally biased region" description="Low complexity" evidence="1">
    <location>
        <begin position="803"/>
        <end position="844"/>
    </location>
</feature>
<protein>
    <recommendedName>
        <fullName evidence="2">Protein kinase domain-containing protein</fullName>
    </recommendedName>
</protein>
<feature type="region of interest" description="Disordered" evidence="1">
    <location>
        <begin position="596"/>
        <end position="627"/>
    </location>
</feature>
<feature type="compositionally biased region" description="Polar residues" evidence="1">
    <location>
        <begin position="886"/>
        <end position="902"/>
    </location>
</feature>
<evidence type="ECO:0000313" key="4">
    <source>
        <dbReference type="Proteomes" id="UP000235371"/>
    </source>
</evidence>
<dbReference type="InterPro" id="IPR011009">
    <property type="entry name" value="Kinase-like_dom_sf"/>
</dbReference>
<dbReference type="PROSITE" id="PS50011">
    <property type="entry name" value="PROTEIN_KINASE_DOM"/>
    <property type="match status" value="1"/>
</dbReference>
<dbReference type="InParanoid" id="A0A2J6T953"/>
<feature type="compositionally biased region" description="Polar residues" evidence="1">
    <location>
        <begin position="845"/>
        <end position="868"/>
    </location>
</feature>
<reference evidence="3 4" key="1">
    <citation type="submission" date="2016-04" db="EMBL/GenBank/DDBJ databases">
        <title>A degradative enzymes factory behind the ericoid mycorrhizal symbiosis.</title>
        <authorList>
            <consortium name="DOE Joint Genome Institute"/>
            <person name="Martino E."/>
            <person name="Morin E."/>
            <person name="Grelet G."/>
            <person name="Kuo A."/>
            <person name="Kohler A."/>
            <person name="Daghino S."/>
            <person name="Barry K."/>
            <person name="Choi C."/>
            <person name="Cichocki N."/>
            <person name="Clum A."/>
            <person name="Copeland A."/>
            <person name="Hainaut M."/>
            <person name="Haridas S."/>
            <person name="Labutti K."/>
            <person name="Lindquist E."/>
            <person name="Lipzen A."/>
            <person name="Khouja H.-R."/>
            <person name="Murat C."/>
            <person name="Ohm R."/>
            <person name="Olson A."/>
            <person name="Spatafora J."/>
            <person name="Veneault-Fourrey C."/>
            <person name="Henrissat B."/>
            <person name="Grigoriev I."/>
            <person name="Martin F."/>
            <person name="Perotto S."/>
        </authorList>
    </citation>
    <scope>NUCLEOTIDE SEQUENCE [LARGE SCALE GENOMIC DNA]</scope>
    <source>
        <strain evidence="3 4">E</strain>
    </source>
</reference>
<sequence>MSQPRQHVALDAFFEWENQSWVEVVEDIAGDGMAYFMPLDTLKAYFAADDCQKLNKILCEVFATRYPPVDAEFLMREHVAVFAILLRIGRGTYIEHFARYDELSDRRLPFDETHPPVGFPPPDDDPTFLRRFCEKQRMYCVPMFDAHMLHKHFGNQRLLPITCKEPRGGDGISNKYVIQVYGPHNKMIPREEETANNPNANTFLLKRYPTKDGEHRYNQKINGFRSVRQAESIIKFYGSYIHGENYNILLEFADKGSLEDYFRRESPPSRGGDIINFWEGLFQLIKGLKAIHSAREGHFDVRPDNILVVGNGAETSDWLFKFADFGASNVRGEISENRLPKANEMKDTPTYEAPECYSPYNSEEQSAGSSGKVTWPADIWSLGCIYSEAAMWIADGFKGLEDYRKQRMADTDRILFKGGDCFHDGERVLPSVVDAHKEIEDRLRRSDYITQDVLDSMVEEMLWEEDRPNAKALWRKAEGVLARARQRLGSNAGDELSRHSSGHRSLPPLRSLPPTKPLPVPPRPPPAGLSSIAEQVNNVEKWRSQVTTSVVSSSQPARPPSDMSSPALTHAQLSSAASVKTDLDREINGSLASWQVVDDNSQASPTTPLSSPHTSTYEPSVNDVPPMRHRMFRPHPQFEYRRPPQAMSHTSNLRNSEYDNAYIVTSPLEIQHRPQPQFQPLSQSQIPPQFQFQTQPQTNVRNDYVDRGFVPGPTPPMPLQQNGFAPISAPPTPQQQNLPPLPNNGPISTNGPPPDAPRRKTETARIFSQEITTTFRTQPDWDIGNAIVDPRTANSEKRTSLGRAPSQAASQAPSQAESQAPSQAASRAPSRAGSQHSSSVYSGSIQPDSVSFTTMIQEGQQSKLSPKPSTKRGFGFSLFPTKFRNDSNSPHEISRPSTQQDSNPPPYSSSDTASSVSYLPEHGPSIEYLSLNTCLEWKRANKKIKKNQRLPPLPGAHRLRGLSDRDHVFIIDDSASMASVWPDVKRLFEALSYTVKGMSPDGTELFFTVSYDTWRRKDTFDLCQYLEKKTTQLKAATDISKRLSLQFETYRHRYQQQKSAEEKGIDRKKREKIAGVAPKIVRPMSFYILTNGEWKAGSDPKAVLTEMADWLVAQSLPKGQVTVEFISFANSGPAMQKLSDLSRMEFGVDIVDCTRWTGNVLKMLGGPLDKAFYASQEGGEAGGGGSLVAHAGPPGTAQSVISEMAA</sequence>
<organism evidence="3 4">
    <name type="scientific">Hyaloscypha bicolor E</name>
    <dbReference type="NCBI Taxonomy" id="1095630"/>
    <lineage>
        <taxon>Eukaryota</taxon>
        <taxon>Fungi</taxon>
        <taxon>Dikarya</taxon>
        <taxon>Ascomycota</taxon>
        <taxon>Pezizomycotina</taxon>
        <taxon>Leotiomycetes</taxon>
        <taxon>Helotiales</taxon>
        <taxon>Hyaloscyphaceae</taxon>
        <taxon>Hyaloscypha</taxon>
        <taxon>Hyaloscypha bicolor</taxon>
    </lineage>
</organism>